<comment type="caution">
    <text evidence="14">The sequence shown here is derived from an EMBL/GenBank/DDBJ whole genome shotgun (WGS) entry which is preliminary data.</text>
</comment>
<evidence type="ECO:0000256" key="3">
    <source>
        <dbReference type="ARBA" id="ARBA00012333"/>
    </source>
</evidence>
<dbReference type="EMBL" id="CAKOGP040000113">
    <property type="protein sequence ID" value="CAJ1930781.1"/>
    <property type="molecule type" value="Genomic_DNA"/>
</dbReference>
<evidence type="ECO:0000256" key="7">
    <source>
        <dbReference type="ARBA" id="ARBA00023098"/>
    </source>
</evidence>
<evidence type="ECO:0000256" key="6">
    <source>
        <dbReference type="ARBA" id="ARBA00022832"/>
    </source>
</evidence>
<dbReference type="GO" id="GO:0033818">
    <property type="term" value="F:beta-ketoacyl-acyl-carrier-protein synthase III activity"/>
    <property type="evidence" value="ECO:0007669"/>
    <property type="project" value="UniProtKB-EC"/>
</dbReference>
<organism evidence="14 15">
    <name type="scientific">Cylindrotheca closterium</name>
    <dbReference type="NCBI Taxonomy" id="2856"/>
    <lineage>
        <taxon>Eukaryota</taxon>
        <taxon>Sar</taxon>
        <taxon>Stramenopiles</taxon>
        <taxon>Ochrophyta</taxon>
        <taxon>Bacillariophyta</taxon>
        <taxon>Bacillariophyceae</taxon>
        <taxon>Bacillariophycidae</taxon>
        <taxon>Bacillariales</taxon>
        <taxon>Bacillariaceae</taxon>
        <taxon>Cylindrotheca</taxon>
    </lineage>
</organism>
<name>A0AAD2FC86_9STRA</name>
<feature type="chain" id="PRO_5041952887" description="beta-ketoacyl-[acyl-carrier-protein] synthase III" evidence="11">
    <location>
        <begin position="21"/>
        <end position="379"/>
    </location>
</feature>
<evidence type="ECO:0000256" key="5">
    <source>
        <dbReference type="ARBA" id="ARBA00022679"/>
    </source>
</evidence>
<feature type="signal peptide" evidence="11">
    <location>
        <begin position="1"/>
        <end position="20"/>
    </location>
</feature>
<evidence type="ECO:0000256" key="9">
    <source>
        <dbReference type="ARBA" id="ARBA00052419"/>
    </source>
</evidence>
<evidence type="ECO:0000256" key="1">
    <source>
        <dbReference type="ARBA" id="ARBA00005194"/>
    </source>
</evidence>
<protein>
    <recommendedName>
        <fullName evidence="3">beta-ketoacyl-[acyl-carrier-protein] synthase III</fullName>
        <ecNumber evidence="3">2.3.1.180</ecNumber>
    </recommendedName>
</protein>
<dbReference type="FunFam" id="3.40.47.10:FF:000004">
    <property type="entry name" value="3-oxoacyl-[acyl-carrier-protein] synthase 3"/>
    <property type="match status" value="1"/>
</dbReference>
<dbReference type="InterPro" id="IPR013747">
    <property type="entry name" value="ACP_syn_III_C"/>
</dbReference>
<gene>
    <name evidence="14" type="ORF">CYCCA115_LOCUS2084</name>
</gene>
<dbReference type="HAMAP" id="MF_01815">
    <property type="entry name" value="FabH"/>
    <property type="match status" value="1"/>
</dbReference>
<dbReference type="EC" id="2.3.1.180" evidence="3"/>
<sequence length="379" mass="39963">MKISASSIALLLNLIVGASAFAPLQTANININDRCNTELMASSGKMNCRPIGIGSAAPDTIITNVDLESVVETNDEWIATRTGISQRHVLTGDEKLRTLGAKAAQQALDMAGISAEDLDLVICATSSPDDMFGDATAIAAEIGCSKDTVGFDLTAACSGFLLGSVTAGQFLSCPGTTMKNVLVVGADALSRWVDWDDRNSCILFGDGAGAMVLTNQGDEEPGLLGFSAHSNGEGYGDLNCLYNGVPRPISTPGEDTILSSGKYQKIEMNGQEVYKFATREVPKVLKEALEAADISVDEVDWLLLHQANIRIMEIVAKRMGMPFDKVITNLKSYGNTSAASIPLALDEAVRSGKVKKGDVIACAGFGAGLTWGATIMRWG</sequence>
<reference evidence="14" key="1">
    <citation type="submission" date="2023-08" db="EMBL/GenBank/DDBJ databases">
        <authorList>
            <person name="Audoor S."/>
            <person name="Bilcke G."/>
        </authorList>
    </citation>
    <scope>NUCLEOTIDE SEQUENCE</scope>
</reference>
<comment type="function">
    <text evidence="10">Catalyzes the condensation reaction of fatty acid synthesis by the addition to an acyl acceptor of two carbons from malonyl-ACP. KAS III catalyzes the first condensation reaction which initiates fatty acid synthesis and may therefore play a role in governing the total rate of fatty acid production. Possesses both acetoacetyl-ACP synthase and acetyl transacylase activities.</text>
</comment>
<keyword evidence="5" id="KW-0808">Transferase</keyword>
<evidence type="ECO:0000256" key="11">
    <source>
        <dbReference type="SAM" id="SignalP"/>
    </source>
</evidence>
<evidence type="ECO:0000313" key="14">
    <source>
        <dbReference type="EMBL" id="CAJ1930781.1"/>
    </source>
</evidence>
<comment type="pathway">
    <text evidence="1">Lipid metabolism; fatty acid biosynthesis.</text>
</comment>
<evidence type="ECO:0000256" key="2">
    <source>
        <dbReference type="ARBA" id="ARBA00008642"/>
    </source>
</evidence>
<evidence type="ECO:0000256" key="10">
    <source>
        <dbReference type="ARBA" id="ARBA00057449"/>
    </source>
</evidence>
<keyword evidence="15" id="KW-1185">Reference proteome</keyword>
<dbReference type="PANTHER" id="PTHR43091:SF1">
    <property type="entry name" value="BETA-KETOACYL-[ACYL-CARRIER-PROTEIN] SYNTHASE III, CHLOROPLASTIC"/>
    <property type="match status" value="1"/>
</dbReference>
<feature type="domain" description="Beta-ketoacyl-[acyl-carrier-protein] synthase III N-terminal" evidence="13">
    <location>
        <begin position="151"/>
        <end position="232"/>
    </location>
</feature>
<evidence type="ECO:0000259" key="13">
    <source>
        <dbReference type="Pfam" id="PF08545"/>
    </source>
</evidence>
<dbReference type="Pfam" id="PF08545">
    <property type="entry name" value="ACP_syn_III"/>
    <property type="match status" value="1"/>
</dbReference>
<dbReference type="InterPro" id="IPR004655">
    <property type="entry name" value="FabH"/>
</dbReference>
<dbReference type="InterPro" id="IPR016039">
    <property type="entry name" value="Thiolase-like"/>
</dbReference>
<proteinExistence type="inferred from homology"/>
<dbReference type="SUPFAM" id="SSF53901">
    <property type="entry name" value="Thiolase-like"/>
    <property type="match status" value="1"/>
</dbReference>
<dbReference type="InterPro" id="IPR013751">
    <property type="entry name" value="ACP_syn_III_N"/>
</dbReference>
<dbReference type="Proteomes" id="UP001295423">
    <property type="component" value="Unassembled WGS sequence"/>
</dbReference>
<dbReference type="GO" id="GO:0004315">
    <property type="term" value="F:3-oxoacyl-[acyl-carrier-protein] synthase activity"/>
    <property type="evidence" value="ECO:0007669"/>
    <property type="project" value="InterPro"/>
</dbReference>
<evidence type="ECO:0000313" key="15">
    <source>
        <dbReference type="Proteomes" id="UP001295423"/>
    </source>
</evidence>
<dbReference type="GO" id="GO:0006633">
    <property type="term" value="P:fatty acid biosynthetic process"/>
    <property type="evidence" value="ECO:0007669"/>
    <property type="project" value="UniProtKB-KW"/>
</dbReference>
<evidence type="ECO:0000259" key="12">
    <source>
        <dbReference type="Pfam" id="PF08541"/>
    </source>
</evidence>
<evidence type="ECO:0000256" key="4">
    <source>
        <dbReference type="ARBA" id="ARBA00022516"/>
    </source>
</evidence>
<comment type="similarity">
    <text evidence="2">Belongs to the thiolase-like superfamily. FabH family.</text>
</comment>
<dbReference type="AlphaFoldDB" id="A0AAD2FC86"/>
<dbReference type="Gene3D" id="3.40.47.10">
    <property type="match status" value="1"/>
</dbReference>
<keyword evidence="11" id="KW-0732">Signal</keyword>
<comment type="catalytic activity">
    <reaction evidence="9">
        <text>malonyl-[ACP] + acetyl-CoA + H(+) = 3-oxobutanoyl-[ACP] + CO2 + CoA</text>
        <dbReference type="Rhea" id="RHEA:12080"/>
        <dbReference type="Rhea" id="RHEA-COMP:9623"/>
        <dbReference type="Rhea" id="RHEA-COMP:9625"/>
        <dbReference type="ChEBI" id="CHEBI:15378"/>
        <dbReference type="ChEBI" id="CHEBI:16526"/>
        <dbReference type="ChEBI" id="CHEBI:57287"/>
        <dbReference type="ChEBI" id="CHEBI:57288"/>
        <dbReference type="ChEBI" id="CHEBI:78449"/>
        <dbReference type="ChEBI" id="CHEBI:78450"/>
        <dbReference type="EC" id="2.3.1.180"/>
    </reaction>
</comment>
<keyword evidence="4" id="KW-0444">Lipid biosynthesis</keyword>
<keyword evidence="8" id="KW-0275">Fatty acid biosynthesis</keyword>
<keyword evidence="7" id="KW-0443">Lipid metabolism</keyword>
<dbReference type="NCBIfam" id="TIGR00747">
    <property type="entry name" value="fabH"/>
    <property type="match status" value="1"/>
</dbReference>
<dbReference type="PANTHER" id="PTHR43091">
    <property type="entry name" value="3-OXOACYL-[ACYL-CARRIER-PROTEIN] SYNTHASE"/>
    <property type="match status" value="1"/>
</dbReference>
<evidence type="ECO:0000256" key="8">
    <source>
        <dbReference type="ARBA" id="ARBA00023160"/>
    </source>
</evidence>
<keyword evidence="6" id="KW-0276">Fatty acid metabolism</keyword>
<dbReference type="CDD" id="cd00830">
    <property type="entry name" value="KAS_III"/>
    <property type="match status" value="1"/>
</dbReference>
<dbReference type="Pfam" id="PF08541">
    <property type="entry name" value="ACP_syn_III_C"/>
    <property type="match status" value="1"/>
</dbReference>
<dbReference type="NCBIfam" id="NF006829">
    <property type="entry name" value="PRK09352.1"/>
    <property type="match status" value="1"/>
</dbReference>
<accession>A0AAD2FC86</accession>
<feature type="domain" description="Beta-ketoacyl-[acyl-carrier-protein] synthase III C-terminal" evidence="12">
    <location>
        <begin position="289"/>
        <end position="378"/>
    </location>
</feature>